<accession>A0A2K1KF73</accession>
<protein>
    <recommendedName>
        <fullName evidence="1">Retrovirus-related Pol polyprotein from transposon TNT 1-94-like beta-barrel domain-containing protein</fullName>
    </recommendedName>
</protein>
<dbReference type="Pfam" id="PF22936">
    <property type="entry name" value="Pol_BBD"/>
    <property type="match status" value="1"/>
</dbReference>
<reference evidence="2 4" key="1">
    <citation type="journal article" date="2008" name="Science">
        <title>The Physcomitrella genome reveals evolutionary insights into the conquest of land by plants.</title>
        <authorList>
            <person name="Rensing S."/>
            <person name="Lang D."/>
            <person name="Zimmer A."/>
            <person name="Terry A."/>
            <person name="Salamov A."/>
            <person name="Shapiro H."/>
            <person name="Nishiyama T."/>
            <person name="Perroud P.-F."/>
            <person name="Lindquist E."/>
            <person name="Kamisugi Y."/>
            <person name="Tanahashi T."/>
            <person name="Sakakibara K."/>
            <person name="Fujita T."/>
            <person name="Oishi K."/>
            <person name="Shin-I T."/>
            <person name="Kuroki Y."/>
            <person name="Toyoda A."/>
            <person name="Suzuki Y."/>
            <person name="Hashimoto A."/>
            <person name="Yamaguchi K."/>
            <person name="Sugano A."/>
            <person name="Kohara Y."/>
            <person name="Fujiyama A."/>
            <person name="Anterola A."/>
            <person name="Aoki S."/>
            <person name="Ashton N."/>
            <person name="Barbazuk W.B."/>
            <person name="Barker E."/>
            <person name="Bennetzen J."/>
            <person name="Bezanilla M."/>
            <person name="Blankenship R."/>
            <person name="Cho S.H."/>
            <person name="Dutcher S."/>
            <person name="Estelle M."/>
            <person name="Fawcett J.A."/>
            <person name="Gundlach H."/>
            <person name="Hanada K."/>
            <person name="Heyl A."/>
            <person name="Hicks K.A."/>
            <person name="Hugh J."/>
            <person name="Lohr M."/>
            <person name="Mayer K."/>
            <person name="Melkozernov A."/>
            <person name="Murata T."/>
            <person name="Nelson D."/>
            <person name="Pils B."/>
            <person name="Prigge M."/>
            <person name="Reiss B."/>
            <person name="Renner T."/>
            <person name="Rombauts S."/>
            <person name="Rushton P."/>
            <person name="Sanderfoot A."/>
            <person name="Schween G."/>
            <person name="Shiu S.-H."/>
            <person name="Stueber K."/>
            <person name="Theodoulou F.L."/>
            <person name="Tu H."/>
            <person name="Van de Peer Y."/>
            <person name="Verrier P.J."/>
            <person name="Waters E."/>
            <person name="Wood A."/>
            <person name="Yang L."/>
            <person name="Cove D."/>
            <person name="Cuming A."/>
            <person name="Hasebe M."/>
            <person name="Lucas S."/>
            <person name="Mishler D.B."/>
            <person name="Reski R."/>
            <person name="Grigoriev I."/>
            <person name="Quatrano R.S."/>
            <person name="Boore J.L."/>
        </authorList>
    </citation>
    <scope>NUCLEOTIDE SEQUENCE [LARGE SCALE GENOMIC DNA]</scope>
    <source>
        <strain evidence="3 4">cv. Gransden 2004</strain>
    </source>
</reference>
<sequence length="197" mass="22178">MKTPTYFDQQEFADIRRLESKRMQKLGIKISLANLAQEKHERPEPGDCSIDATFTTDETNHHAFETAISLLNSQYPNASWYLDSGATQHVSEDLQSFNSLELLSGNNKTAVCQNHPITSKDRVHFKLFSGEIKEILSVLYVLSLKKNLLSIGSFTDHEIIACVDNQKCILCGKDQKKVVAEGFGTKKTAYTNSHFAY</sequence>
<gene>
    <name evidence="2" type="ORF">PHYPA_008801</name>
</gene>
<feature type="domain" description="Retrovirus-related Pol polyprotein from transposon TNT 1-94-like beta-barrel" evidence="1">
    <location>
        <begin position="80"/>
        <end position="157"/>
    </location>
</feature>
<evidence type="ECO:0000313" key="3">
    <source>
        <dbReference type="EnsemblPlants" id="Pp3c6_10950V3.1"/>
    </source>
</evidence>
<evidence type="ECO:0000313" key="2">
    <source>
        <dbReference type="EMBL" id="PNR52427.1"/>
    </source>
</evidence>
<dbReference type="InParanoid" id="A0A2K1KF73"/>
<name>A0A2K1KF73_PHYPA</name>
<proteinExistence type="predicted"/>
<evidence type="ECO:0000259" key="1">
    <source>
        <dbReference type="Pfam" id="PF22936"/>
    </source>
</evidence>
<dbReference type="EMBL" id="ABEU02000006">
    <property type="protein sequence ID" value="PNR52427.1"/>
    <property type="molecule type" value="Genomic_DNA"/>
</dbReference>
<evidence type="ECO:0000313" key="4">
    <source>
        <dbReference type="Proteomes" id="UP000006727"/>
    </source>
</evidence>
<dbReference type="InterPro" id="IPR054722">
    <property type="entry name" value="PolX-like_BBD"/>
</dbReference>
<reference evidence="2 4" key="2">
    <citation type="journal article" date="2018" name="Plant J.">
        <title>The Physcomitrella patens chromosome-scale assembly reveals moss genome structure and evolution.</title>
        <authorList>
            <person name="Lang D."/>
            <person name="Ullrich K.K."/>
            <person name="Murat F."/>
            <person name="Fuchs J."/>
            <person name="Jenkins J."/>
            <person name="Haas F.B."/>
            <person name="Piednoel M."/>
            <person name="Gundlach H."/>
            <person name="Van Bel M."/>
            <person name="Meyberg R."/>
            <person name="Vives C."/>
            <person name="Morata J."/>
            <person name="Symeonidi A."/>
            <person name="Hiss M."/>
            <person name="Muchero W."/>
            <person name="Kamisugi Y."/>
            <person name="Saleh O."/>
            <person name="Blanc G."/>
            <person name="Decker E.L."/>
            <person name="van Gessel N."/>
            <person name="Grimwood J."/>
            <person name="Hayes R.D."/>
            <person name="Graham S.W."/>
            <person name="Gunter L.E."/>
            <person name="McDaniel S.F."/>
            <person name="Hoernstein S.N.W."/>
            <person name="Larsson A."/>
            <person name="Li F.W."/>
            <person name="Perroud P.F."/>
            <person name="Phillips J."/>
            <person name="Ranjan P."/>
            <person name="Rokshar D.S."/>
            <person name="Rothfels C.J."/>
            <person name="Schneider L."/>
            <person name="Shu S."/>
            <person name="Stevenson D.W."/>
            <person name="Thummler F."/>
            <person name="Tillich M."/>
            <person name="Villarreal Aguilar J.C."/>
            <person name="Widiez T."/>
            <person name="Wong G.K."/>
            <person name="Wymore A."/>
            <person name="Zhang Y."/>
            <person name="Zimmer A.D."/>
            <person name="Quatrano R.S."/>
            <person name="Mayer K.F.X."/>
            <person name="Goodstein D."/>
            <person name="Casacuberta J.M."/>
            <person name="Vandepoele K."/>
            <person name="Reski R."/>
            <person name="Cuming A.C."/>
            <person name="Tuskan G.A."/>
            <person name="Maumus F."/>
            <person name="Salse J."/>
            <person name="Schmutz J."/>
            <person name="Rensing S.A."/>
        </authorList>
    </citation>
    <scope>NUCLEOTIDE SEQUENCE [LARGE SCALE GENOMIC DNA]</scope>
    <source>
        <strain evidence="3 4">cv. Gransden 2004</strain>
    </source>
</reference>
<dbReference type="AlphaFoldDB" id="A0A2K1KF73"/>
<dbReference type="Gramene" id="Pp3c6_10950V3.1">
    <property type="protein sequence ID" value="Pp3c6_10950V3.1"/>
    <property type="gene ID" value="Pp3c6_10950"/>
</dbReference>
<organism evidence="2">
    <name type="scientific">Physcomitrium patens</name>
    <name type="common">Spreading-leaved earth moss</name>
    <name type="synonym">Physcomitrella patens</name>
    <dbReference type="NCBI Taxonomy" id="3218"/>
    <lineage>
        <taxon>Eukaryota</taxon>
        <taxon>Viridiplantae</taxon>
        <taxon>Streptophyta</taxon>
        <taxon>Embryophyta</taxon>
        <taxon>Bryophyta</taxon>
        <taxon>Bryophytina</taxon>
        <taxon>Bryopsida</taxon>
        <taxon>Funariidae</taxon>
        <taxon>Funariales</taxon>
        <taxon>Funariaceae</taxon>
        <taxon>Physcomitrium</taxon>
    </lineage>
</organism>
<dbReference type="EnsemblPlants" id="Pp3c6_10950V3.1">
    <property type="protein sequence ID" value="Pp3c6_10950V3.1"/>
    <property type="gene ID" value="Pp3c6_10950"/>
</dbReference>
<keyword evidence="4" id="KW-1185">Reference proteome</keyword>
<dbReference type="Proteomes" id="UP000006727">
    <property type="component" value="Chromosome 6"/>
</dbReference>
<reference evidence="3" key="3">
    <citation type="submission" date="2020-12" db="UniProtKB">
        <authorList>
            <consortium name="EnsemblPlants"/>
        </authorList>
    </citation>
    <scope>IDENTIFICATION</scope>
</reference>